<evidence type="ECO:0000256" key="3">
    <source>
        <dbReference type="ARBA" id="ARBA00023016"/>
    </source>
</evidence>
<dbReference type="PANTHER" id="PTHR32263:SF5">
    <property type="entry name" value="INACTIVE POLY [ADP-RIBOSE] POLYMERASE SRO1-RELATED"/>
    <property type="match status" value="1"/>
</dbReference>
<sequence>MEAKTAKALDRNRRVVHDSKRKRVTQFATCLNEVNPTMSPQWHPSDTSQNKLAKRRKLDGCKSKLKSYGSNFGRSLQRCYANFKKTGTPQRLMFYQNGQWSDFPQDIVDMVREDFQVKKPAMEVKLKGHPFMLDFLHMFQMDLKTGSRQPIAWIDQAGSCFFPETYADDNELFDFSQPESEKDQDPVFESDESHGIKLLLEIEINGVDQSELEECSGESNALVKHIQYVTDAKIDEAVEDADLITATVSENEFDCDSVQKMFLTGMSAFGSADIVEISRSTLMQARSELFQKQVELTKNCRGDANVRYAWLPLSKEELPTVMTHGLGYCRPSTIKSMYGIGVHLTAANCPYTSASHCDVDENGVQHLVFCRVIMGNMEVVYPGTRQYRPSGMDADSGVDDLQNPRFYIIWTMNMNTHIFPEFVVSFKISSEAEGHLIGSETKHDVSGITTSCQVPHGQRLESPAVDVESISQPNSDSGRSGGKAASAASSTTRAPKSAWMPFTMLFGAISDKVPPTSMEKINTDYELFRKVEIDSWRSFVAGYNHESSMQGMSHVSAILLV</sequence>
<dbReference type="Gene3D" id="3.90.228.10">
    <property type="match status" value="1"/>
</dbReference>
<dbReference type="PROSITE" id="PS51879">
    <property type="entry name" value="RST"/>
    <property type="match status" value="1"/>
</dbReference>
<feature type="domain" description="PARP catalytic" evidence="7">
    <location>
        <begin position="232"/>
        <end position="447"/>
    </location>
</feature>
<dbReference type="GO" id="GO:0005634">
    <property type="term" value="C:nucleus"/>
    <property type="evidence" value="ECO:0007669"/>
    <property type="project" value="UniProtKB-SubCell"/>
</dbReference>
<dbReference type="GO" id="GO:0003950">
    <property type="term" value="F:NAD+ poly-ADP-ribosyltransferase activity"/>
    <property type="evidence" value="ECO:0007669"/>
    <property type="project" value="InterPro"/>
</dbReference>
<dbReference type="InterPro" id="IPR022003">
    <property type="entry name" value="RST"/>
</dbReference>
<comment type="subcellular location">
    <subcellularLocation>
        <location evidence="1">Nucleus</location>
    </subcellularLocation>
</comment>
<evidence type="ECO:0000259" key="7">
    <source>
        <dbReference type="PROSITE" id="PS51059"/>
    </source>
</evidence>
<dbReference type="InterPro" id="IPR004170">
    <property type="entry name" value="WWE_dom"/>
</dbReference>
<evidence type="ECO:0000259" key="6">
    <source>
        <dbReference type="PROSITE" id="PS50918"/>
    </source>
</evidence>
<gene>
    <name evidence="9" type="ORF">FH972_012520</name>
</gene>
<organism evidence="9 10">
    <name type="scientific">Carpinus fangiana</name>
    <dbReference type="NCBI Taxonomy" id="176857"/>
    <lineage>
        <taxon>Eukaryota</taxon>
        <taxon>Viridiplantae</taxon>
        <taxon>Streptophyta</taxon>
        <taxon>Embryophyta</taxon>
        <taxon>Tracheophyta</taxon>
        <taxon>Spermatophyta</taxon>
        <taxon>Magnoliopsida</taxon>
        <taxon>eudicotyledons</taxon>
        <taxon>Gunneridae</taxon>
        <taxon>Pentapetalae</taxon>
        <taxon>rosids</taxon>
        <taxon>fabids</taxon>
        <taxon>Fagales</taxon>
        <taxon>Betulaceae</taxon>
        <taxon>Carpinus</taxon>
    </lineage>
</organism>
<keyword evidence="4" id="KW-0539">Nucleus</keyword>
<evidence type="ECO:0000256" key="1">
    <source>
        <dbReference type="ARBA" id="ARBA00004123"/>
    </source>
</evidence>
<dbReference type="PROSITE" id="PS51059">
    <property type="entry name" value="PARP_CATALYTIC"/>
    <property type="match status" value="1"/>
</dbReference>
<feature type="region of interest" description="Disordered" evidence="5">
    <location>
        <begin position="463"/>
        <end position="492"/>
    </location>
</feature>
<dbReference type="InterPro" id="IPR012317">
    <property type="entry name" value="Poly(ADP-ribose)pol_cat_dom"/>
</dbReference>
<keyword evidence="3" id="KW-0346">Stress response</keyword>
<evidence type="ECO:0000313" key="10">
    <source>
        <dbReference type="Proteomes" id="UP000327013"/>
    </source>
</evidence>
<dbReference type="AlphaFoldDB" id="A0A5N6R768"/>
<proteinExistence type="predicted"/>
<evidence type="ECO:0000259" key="8">
    <source>
        <dbReference type="PROSITE" id="PS51879"/>
    </source>
</evidence>
<reference evidence="9 10" key="1">
    <citation type="submission" date="2019-06" db="EMBL/GenBank/DDBJ databases">
        <title>A chromosomal-level reference genome of Carpinus fangiana (Coryloideae, Betulaceae).</title>
        <authorList>
            <person name="Yang X."/>
            <person name="Wang Z."/>
            <person name="Zhang L."/>
            <person name="Hao G."/>
            <person name="Liu J."/>
            <person name="Yang Y."/>
        </authorList>
    </citation>
    <scope>NUCLEOTIDE SEQUENCE [LARGE SCALE GENOMIC DNA]</scope>
    <source>
        <strain evidence="9">Cfa_2016G</strain>
        <tissue evidence="9">Leaf</tissue>
    </source>
</reference>
<name>A0A5N6R768_9ROSI</name>
<dbReference type="Pfam" id="PF23467">
    <property type="entry name" value="WWE_5"/>
    <property type="match status" value="1"/>
</dbReference>
<dbReference type="Pfam" id="PF12174">
    <property type="entry name" value="RST"/>
    <property type="match status" value="1"/>
</dbReference>
<evidence type="ECO:0000256" key="2">
    <source>
        <dbReference type="ARBA" id="ARBA00022473"/>
    </source>
</evidence>
<feature type="compositionally biased region" description="Low complexity" evidence="5">
    <location>
        <begin position="482"/>
        <end position="492"/>
    </location>
</feature>
<dbReference type="SUPFAM" id="SSF56399">
    <property type="entry name" value="ADP-ribosylation"/>
    <property type="match status" value="1"/>
</dbReference>
<accession>A0A5N6R768</accession>
<dbReference type="InterPro" id="IPR057823">
    <property type="entry name" value="WWE_RCD1"/>
</dbReference>
<dbReference type="PROSITE" id="PS50918">
    <property type="entry name" value="WWE"/>
    <property type="match status" value="1"/>
</dbReference>
<evidence type="ECO:0000256" key="4">
    <source>
        <dbReference type="ARBA" id="ARBA00023242"/>
    </source>
</evidence>
<dbReference type="Proteomes" id="UP000327013">
    <property type="component" value="Chromosome 5"/>
</dbReference>
<dbReference type="PANTHER" id="PTHR32263">
    <property type="entry name" value="INACTIVE POLY [ADP-RIBOSE] POLYMERASE SRO4-RELATED"/>
    <property type="match status" value="1"/>
</dbReference>
<keyword evidence="2" id="KW-0217">Developmental protein</keyword>
<evidence type="ECO:0000313" key="9">
    <source>
        <dbReference type="EMBL" id="KAE8055694.1"/>
    </source>
</evidence>
<dbReference type="EMBL" id="CM017325">
    <property type="protein sequence ID" value="KAE8055694.1"/>
    <property type="molecule type" value="Genomic_DNA"/>
</dbReference>
<keyword evidence="10" id="KW-1185">Reference proteome</keyword>
<dbReference type="InterPro" id="IPR044964">
    <property type="entry name" value="RCD1/SRO1-5"/>
</dbReference>
<feature type="domain" description="RST" evidence="8">
    <location>
        <begin position="493"/>
        <end position="530"/>
    </location>
</feature>
<protein>
    <recommendedName>
        <fullName evidence="11">PARP catalytic domain-containing protein</fullName>
    </recommendedName>
</protein>
<feature type="domain" description="WWE" evidence="6">
    <location>
        <begin position="78"/>
        <end position="153"/>
    </location>
</feature>
<dbReference type="OrthoDB" id="6133115at2759"/>
<evidence type="ECO:0008006" key="11">
    <source>
        <dbReference type="Google" id="ProtNLM"/>
    </source>
</evidence>
<evidence type="ECO:0000256" key="5">
    <source>
        <dbReference type="SAM" id="MobiDB-lite"/>
    </source>
</evidence>